<reference evidence="4 5" key="1">
    <citation type="journal article" date="2016" name="Nat. Commun.">
        <title>Thousands of microbial genomes shed light on interconnected biogeochemical processes in an aquifer system.</title>
        <authorList>
            <person name="Anantharaman K."/>
            <person name="Brown C.T."/>
            <person name="Hug L.A."/>
            <person name="Sharon I."/>
            <person name="Castelle C.J."/>
            <person name="Probst A.J."/>
            <person name="Thomas B.C."/>
            <person name="Singh A."/>
            <person name="Wilkins M.J."/>
            <person name="Karaoz U."/>
            <person name="Brodie E.L."/>
            <person name="Williams K.H."/>
            <person name="Hubbard S.S."/>
            <person name="Banfield J.F."/>
        </authorList>
    </citation>
    <scope>NUCLEOTIDE SEQUENCE [LARGE SCALE GENOMIC DNA]</scope>
</reference>
<keyword evidence="1" id="KW-0677">Repeat</keyword>
<accession>A0A1F5DPJ3</accession>
<dbReference type="InterPro" id="IPR048289">
    <property type="entry name" value="RRM2_NsCP33-like"/>
</dbReference>
<sequence>MDFKLYVGNLSYTVTTDDLKQLFAGAGSVTDAVVIVDRQTNRSKGFGFVTMSSQEEMNKAVEMFNEKDFQGRNLRVNPARPQERRP</sequence>
<dbReference type="InterPro" id="IPR012677">
    <property type="entry name" value="Nucleotide-bd_a/b_plait_sf"/>
</dbReference>
<dbReference type="InterPro" id="IPR050502">
    <property type="entry name" value="Euk_RNA-bind_prot"/>
</dbReference>
<evidence type="ECO:0000256" key="2">
    <source>
        <dbReference type="ARBA" id="ARBA00022884"/>
    </source>
</evidence>
<dbReference type="PANTHER" id="PTHR48025:SF1">
    <property type="entry name" value="RRM DOMAIN-CONTAINING PROTEIN"/>
    <property type="match status" value="1"/>
</dbReference>
<dbReference type="AlphaFoldDB" id="A0A1F5DPJ3"/>
<dbReference type="SMART" id="SM00360">
    <property type="entry name" value="RRM"/>
    <property type="match status" value="1"/>
</dbReference>
<comment type="caution">
    <text evidence="4">The sequence shown here is derived from an EMBL/GenBank/DDBJ whole genome shotgun (WGS) entry which is preliminary data.</text>
</comment>
<dbReference type="Gene3D" id="3.30.70.330">
    <property type="match status" value="1"/>
</dbReference>
<dbReference type="EMBL" id="MEZN01000002">
    <property type="protein sequence ID" value="OGD57063.1"/>
    <property type="molecule type" value="Genomic_DNA"/>
</dbReference>
<dbReference type="InterPro" id="IPR035979">
    <property type="entry name" value="RBD_domain_sf"/>
</dbReference>
<gene>
    <name evidence="4" type="ORF">A3E73_02215</name>
</gene>
<evidence type="ECO:0000313" key="4">
    <source>
        <dbReference type="EMBL" id="OGD57063.1"/>
    </source>
</evidence>
<name>A0A1F5DPJ3_9BACT</name>
<dbReference type="Proteomes" id="UP000176791">
    <property type="component" value="Unassembled WGS sequence"/>
</dbReference>
<dbReference type="PROSITE" id="PS50102">
    <property type="entry name" value="RRM"/>
    <property type="match status" value="1"/>
</dbReference>
<evidence type="ECO:0000313" key="5">
    <source>
        <dbReference type="Proteomes" id="UP000176791"/>
    </source>
</evidence>
<dbReference type="SUPFAM" id="SSF54928">
    <property type="entry name" value="RNA-binding domain, RBD"/>
    <property type="match status" value="1"/>
</dbReference>
<evidence type="ECO:0000259" key="3">
    <source>
        <dbReference type="PROSITE" id="PS50102"/>
    </source>
</evidence>
<protein>
    <submittedName>
        <fullName evidence="4">RNA-binding protein</fullName>
    </submittedName>
</protein>
<organism evidence="4 5">
    <name type="scientific">Candidatus Beckwithbacteria bacterium RIFCSPHIGHO2_12_FULL_47_17</name>
    <dbReference type="NCBI Taxonomy" id="1797460"/>
    <lineage>
        <taxon>Bacteria</taxon>
        <taxon>Candidatus Beckwithiibacteriota</taxon>
    </lineage>
</organism>
<dbReference type="Pfam" id="PF00076">
    <property type="entry name" value="RRM_1"/>
    <property type="match status" value="1"/>
</dbReference>
<dbReference type="STRING" id="1797460.A3E73_02215"/>
<keyword evidence="2" id="KW-0694">RNA-binding</keyword>
<dbReference type="PANTHER" id="PTHR48025">
    <property type="entry name" value="OS02G0815200 PROTEIN"/>
    <property type="match status" value="1"/>
</dbReference>
<evidence type="ECO:0000256" key="1">
    <source>
        <dbReference type="ARBA" id="ARBA00022737"/>
    </source>
</evidence>
<dbReference type="CDD" id="cd21608">
    <property type="entry name" value="RRM2_NsCP33_like"/>
    <property type="match status" value="1"/>
</dbReference>
<proteinExistence type="predicted"/>
<dbReference type="GO" id="GO:0003729">
    <property type="term" value="F:mRNA binding"/>
    <property type="evidence" value="ECO:0007669"/>
    <property type="project" value="TreeGrafter"/>
</dbReference>
<feature type="domain" description="RRM" evidence="3">
    <location>
        <begin position="3"/>
        <end position="81"/>
    </location>
</feature>
<dbReference type="InterPro" id="IPR000504">
    <property type="entry name" value="RRM_dom"/>
</dbReference>